<organism evidence="1 2">
    <name type="scientific">Paraburkholderia bannensis</name>
    <dbReference type="NCBI Taxonomy" id="765414"/>
    <lineage>
        <taxon>Bacteria</taxon>
        <taxon>Pseudomonadati</taxon>
        <taxon>Pseudomonadota</taxon>
        <taxon>Betaproteobacteria</taxon>
        <taxon>Burkholderiales</taxon>
        <taxon>Burkholderiaceae</taxon>
        <taxon>Paraburkholderia</taxon>
    </lineage>
</organism>
<gene>
    <name evidence="1" type="ORF">F4827_002548</name>
</gene>
<evidence type="ECO:0000313" key="1">
    <source>
        <dbReference type="EMBL" id="MBB6102696.1"/>
    </source>
</evidence>
<dbReference type="AlphaFoldDB" id="A0A7W9TXW3"/>
<comment type="caution">
    <text evidence="1">The sequence shown here is derived from an EMBL/GenBank/DDBJ whole genome shotgun (WGS) entry which is preliminary data.</text>
</comment>
<keyword evidence="2" id="KW-1185">Reference proteome</keyword>
<dbReference type="EMBL" id="JACHBW010000006">
    <property type="protein sequence ID" value="MBB6102696.1"/>
    <property type="molecule type" value="Genomic_DNA"/>
</dbReference>
<reference evidence="1 2" key="1">
    <citation type="submission" date="2020-08" db="EMBL/GenBank/DDBJ databases">
        <title>Above-ground endophytic microbial communities from plants in different locations in the United States.</title>
        <authorList>
            <person name="Frank C."/>
        </authorList>
    </citation>
    <scope>NUCLEOTIDE SEQUENCE [LARGE SCALE GENOMIC DNA]</scope>
    <source>
        <strain evidence="1 2">WP4_2_2</strain>
    </source>
</reference>
<protein>
    <submittedName>
        <fullName evidence="1">Uncharacterized protein</fullName>
    </submittedName>
</protein>
<sequence>MNEKEMKLLIELSQQVQRLLIQTEVQQAALRALAEVHPSAPAVEQRFRELMEYLLSQQDDAPLPEHASAQQMKDANWFLDALKRDDRASE</sequence>
<proteinExistence type="predicted"/>
<name>A0A7W9TXW3_9BURK</name>
<evidence type="ECO:0000313" key="2">
    <source>
        <dbReference type="Proteomes" id="UP000571554"/>
    </source>
</evidence>
<accession>A0A7W9TXW3</accession>
<dbReference type="Proteomes" id="UP000571554">
    <property type="component" value="Unassembled WGS sequence"/>
</dbReference>
<dbReference type="RefSeq" id="WP_183724243.1">
    <property type="nucleotide sequence ID" value="NZ_JACHBW010000006.1"/>
</dbReference>